<dbReference type="PANTHER" id="PTHR46323">
    <property type="entry name" value="BETA-GALACTOSIDASE"/>
    <property type="match status" value="1"/>
</dbReference>
<dbReference type="InterPro" id="IPR011013">
    <property type="entry name" value="Gal_mutarotase_sf_dom"/>
</dbReference>
<evidence type="ECO:0000256" key="6">
    <source>
        <dbReference type="ARBA" id="ARBA00023295"/>
    </source>
</evidence>
<comment type="similarity">
    <text evidence="2 8">Belongs to the glycosyl hydrolase 2 family.</text>
</comment>
<dbReference type="InterPro" id="IPR006103">
    <property type="entry name" value="Glyco_hydro_2_cat"/>
</dbReference>
<evidence type="ECO:0000256" key="5">
    <source>
        <dbReference type="ARBA" id="ARBA00022801"/>
    </source>
</evidence>
<dbReference type="PANTHER" id="PTHR46323:SF2">
    <property type="entry name" value="BETA-GALACTOSIDASE"/>
    <property type="match status" value="1"/>
</dbReference>
<comment type="catalytic activity">
    <reaction evidence="1 8">
        <text>Hydrolysis of terminal non-reducing beta-D-galactose residues in beta-D-galactosides.</text>
        <dbReference type="EC" id="3.2.1.23"/>
    </reaction>
</comment>
<dbReference type="HOGENOM" id="CLU_002346_0_2_0"/>
<evidence type="ECO:0000256" key="2">
    <source>
        <dbReference type="ARBA" id="ARBA00007401"/>
    </source>
</evidence>
<dbReference type="InterPro" id="IPR017853">
    <property type="entry name" value="GH"/>
</dbReference>
<keyword evidence="6 8" id="KW-0326">Glycosidase</keyword>
<dbReference type="PROSITE" id="PS00719">
    <property type="entry name" value="GLYCOSYL_HYDROL_F2_1"/>
    <property type="match status" value="1"/>
</dbReference>
<proteinExistence type="inferred from homology"/>
<evidence type="ECO:0000259" key="9">
    <source>
        <dbReference type="SMART" id="SM01038"/>
    </source>
</evidence>
<dbReference type="SUPFAM" id="SSF49785">
    <property type="entry name" value="Galactose-binding domain-like"/>
    <property type="match status" value="1"/>
</dbReference>
<dbReference type="AlphaFoldDB" id="A8F5P7"/>
<dbReference type="RefSeq" id="WP_012002962.1">
    <property type="nucleotide sequence ID" value="NC_009828.1"/>
</dbReference>
<organism evidence="10 11">
    <name type="scientific">Pseudothermotoga lettingae (strain ATCC BAA-301 / DSM 14385 / NBRC 107922 / TMO)</name>
    <name type="common">Thermotoga lettingae</name>
    <dbReference type="NCBI Taxonomy" id="416591"/>
    <lineage>
        <taxon>Bacteria</taxon>
        <taxon>Thermotogati</taxon>
        <taxon>Thermotogota</taxon>
        <taxon>Thermotogae</taxon>
        <taxon>Thermotogales</taxon>
        <taxon>Thermotogaceae</taxon>
        <taxon>Pseudothermotoga</taxon>
    </lineage>
</organism>
<keyword evidence="11" id="KW-1185">Reference proteome</keyword>
<dbReference type="Pfam" id="PF16353">
    <property type="entry name" value="LacZ_4"/>
    <property type="match status" value="1"/>
</dbReference>
<reference evidence="10 11" key="1">
    <citation type="submission" date="2007-08" db="EMBL/GenBank/DDBJ databases">
        <title>Complete sequence of Thermotoga lettingae TMO.</title>
        <authorList>
            <consortium name="US DOE Joint Genome Institute"/>
            <person name="Copeland A."/>
            <person name="Lucas S."/>
            <person name="Lapidus A."/>
            <person name="Barry K."/>
            <person name="Glavina del Rio T."/>
            <person name="Dalin E."/>
            <person name="Tice H."/>
            <person name="Pitluck S."/>
            <person name="Foster B."/>
            <person name="Bruce D."/>
            <person name="Schmutz J."/>
            <person name="Larimer F."/>
            <person name="Land M."/>
            <person name="Hauser L."/>
            <person name="Kyrpides N."/>
            <person name="Mikhailova N."/>
            <person name="Nelson K."/>
            <person name="Gogarten J.P."/>
            <person name="Noll K."/>
            <person name="Richardson P."/>
        </authorList>
    </citation>
    <scope>NUCLEOTIDE SEQUENCE [LARGE SCALE GENOMIC DNA]</scope>
    <source>
        <strain evidence="11">ATCC BAA-301 / DSM 14385 / NBRC 107922 / TMO</strain>
    </source>
</reference>
<dbReference type="GO" id="GO:0005990">
    <property type="term" value="P:lactose catabolic process"/>
    <property type="evidence" value="ECO:0007669"/>
    <property type="project" value="TreeGrafter"/>
</dbReference>
<dbReference type="KEGG" id="tle:Tlet_0915"/>
<dbReference type="FunFam" id="3.20.20.80:FF:000018">
    <property type="entry name" value="Beta-galactosidase"/>
    <property type="match status" value="1"/>
</dbReference>
<dbReference type="Pfam" id="PF02837">
    <property type="entry name" value="Glyco_hydro_2_N"/>
    <property type="match status" value="1"/>
</dbReference>
<dbReference type="InterPro" id="IPR053692">
    <property type="entry name" value="GH2"/>
</dbReference>
<dbReference type="InterPro" id="IPR023230">
    <property type="entry name" value="Glyco_hydro_2_CS"/>
</dbReference>
<dbReference type="GO" id="GO:0009341">
    <property type="term" value="C:beta-galactosidase complex"/>
    <property type="evidence" value="ECO:0007669"/>
    <property type="project" value="InterPro"/>
</dbReference>
<dbReference type="SUPFAM" id="SSF51445">
    <property type="entry name" value="(Trans)glycosidases"/>
    <property type="match status" value="1"/>
</dbReference>
<keyword evidence="5 8" id="KW-0378">Hydrolase</keyword>
<evidence type="ECO:0000256" key="7">
    <source>
        <dbReference type="ARBA" id="ARBA00032230"/>
    </source>
</evidence>
<dbReference type="InterPro" id="IPR014718">
    <property type="entry name" value="GH-type_carb-bd"/>
</dbReference>
<dbReference type="InterPro" id="IPR036156">
    <property type="entry name" value="Beta-gal/glucu_dom_sf"/>
</dbReference>
<protein>
    <recommendedName>
        <fullName evidence="4 8">Beta-galactosidase</fullName>
        <ecNumber evidence="3 8">3.2.1.23</ecNumber>
    </recommendedName>
    <alternativeName>
        <fullName evidence="7 8">Lactase</fullName>
    </alternativeName>
</protein>
<dbReference type="Gene3D" id="3.20.20.80">
    <property type="entry name" value="Glycosidases"/>
    <property type="match status" value="1"/>
</dbReference>
<dbReference type="SUPFAM" id="SSF74650">
    <property type="entry name" value="Galactose mutarotase-like"/>
    <property type="match status" value="1"/>
</dbReference>
<dbReference type="Pfam" id="PF00703">
    <property type="entry name" value="Glyco_hydro_2"/>
    <property type="match status" value="1"/>
</dbReference>
<dbReference type="InterPro" id="IPR006104">
    <property type="entry name" value="Glyco_hydro_2_N"/>
</dbReference>
<dbReference type="STRING" id="416591.Tlet_0915"/>
<evidence type="ECO:0000256" key="1">
    <source>
        <dbReference type="ARBA" id="ARBA00001412"/>
    </source>
</evidence>
<dbReference type="InterPro" id="IPR004199">
    <property type="entry name" value="B-gal_small/dom_5"/>
</dbReference>
<dbReference type="InterPro" id="IPR050347">
    <property type="entry name" value="Bact_Beta-galactosidase"/>
</dbReference>
<dbReference type="InterPro" id="IPR032312">
    <property type="entry name" value="LacZ_4"/>
</dbReference>
<dbReference type="Pfam" id="PF02836">
    <property type="entry name" value="Glyco_hydro_2_C"/>
    <property type="match status" value="1"/>
</dbReference>
<dbReference type="SMART" id="SM01038">
    <property type="entry name" value="Bgal_small_N"/>
    <property type="match status" value="1"/>
</dbReference>
<feature type="domain" description="Beta galactosidase small chain/" evidence="9">
    <location>
        <begin position="718"/>
        <end position="983"/>
    </location>
</feature>
<dbReference type="InterPro" id="IPR006101">
    <property type="entry name" value="Glyco_hydro_2"/>
</dbReference>
<dbReference type="OrthoDB" id="9762066at2"/>
<dbReference type="GO" id="GO:0030246">
    <property type="term" value="F:carbohydrate binding"/>
    <property type="evidence" value="ECO:0007669"/>
    <property type="project" value="InterPro"/>
</dbReference>
<dbReference type="InterPro" id="IPR008979">
    <property type="entry name" value="Galactose-bd-like_sf"/>
</dbReference>
<dbReference type="CAZy" id="GH2">
    <property type="family name" value="Glycoside Hydrolase Family 2"/>
</dbReference>
<dbReference type="NCBIfam" id="NF041100">
    <property type="entry name" value="betagal_LacZ_Ttogales"/>
    <property type="match status" value="1"/>
</dbReference>
<dbReference type="Gene3D" id="2.70.98.10">
    <property type="match status" value="1"/>
</dbReference>
<evidence type="ECO:0000256" key="8">
    <source>
        <dbReference type="RuleBase" id="RU361154"/>
    </source>
</evidence>
<dbReference type="EMBL" id="CP000812">
    <property type="protein sequence ID" value="ABV33481.1"/>
    <property type="molecule type" value="Genomic_DNA"/>
</dbReference>
<evidence type="ECO:0000256" key="4">
    <source>
        <dbReference type="ARBA" id="ARBA00013303"/>
    </source>
</evidence>
<gene>
    <name evidence="10" type="ordered locus">Tlet_0915</name>
</gene>
<evidence type="ECO:0000256" key="3">
    <source>
        <dbReference type="ARBA" id="ARBA00012756"/>
    </source>
</evidence>
<evidence type="ECO:0000313" key="10">
    <source>
        <dbReference type="EMBL" id="ABV33481.1"/>
    </source>
</evidence>
<dbReference type="InterPro" id="IPR013783">
    <property type="entry name" value="Ig-like_fold"/>
</dbReference>
<dbReference type="eggNOG" id="COG3250">
    <property type="taxonomic scope" value="Bacteria"/>
</dbReference>
<dbReference type="PRINTS" id="PR00132">
    <property type="entry name" value="GLHYDRLASE2"/>
</dbReference>
<dbReference type="Proteomes" id="UP000002016">
    <property type="component" value="Chromosome"/>
</dbReference>
<evidence type="ECO:0000313" key="11">
    <source>
        <dbReference type="Proteomes" id="UP000002016"/>
    </source>
</evidence>
<reference evidence="10 11" key="2">
    <citation type="journal article" date="2009" name="Proc. Natl. Acad. Sci. U.S.A.">
        <title>On the chimeric nature, thermophilic origin, and phylogenetic placement of the Thermotogales.</title>
        <authorList>
            <person name="Zhaxybayeva O."/>
            <person name="Swithers K.S."/>
            <person name="Lapierre P."/>
            <person name="Fournier G.P."/>
            <person name="Bickhart D.M."/>
            <person name="DeBoy R.T."/>
            <person name="Nelson K.E."/>
            <person name="Nesbo C.L."/>
            <person name="Doolittle W.F."/>
            <person name="Gogarten J.P."/>
            <person name="Noll K.M."/>
        </authorList>
    </citation>
    <scope>NUCLEOTIDE SEQUENCE [LARGE SCALE GENOMIC DNA]</scope>
    <source>
        <strain evidence="11">ATCC BAA-301 / DSM 14385 / NBRC 107922 / TMO</strain>
    </source>
</reference>
<accession>A8F5P7</accession>
<dbReference type="Pfam" id="PF02929">
    <property type="entry name" value="Bgal_small_N"/>
    <property type="match status" value="1"/>
</dbReference>
<dbReference type="Gene3D" id="2.60.40.10">
    <property type="entry name" value="Immunoglobulins"/>
    <property type="match status" value="2"/>
</dbReference>
<dbReference type="InterPro" id="IPR006102">
    <property type="entry name" value="Ig-like_GH2"/>
</dbReference>
<name>A8F5P7_PSELT</name>
<dbReference type="Gene3D" id="2.60.120.260">
    <property type="entry name" value="Galactose-binding domain-like"/>
    <property type="match status" value="1"/>
</dbReference>
<sequence>MEWQDPEAVNENIEKPHATFIPYFNPFTACWEYPKQFIPLSGKWKFFFSNNPFDLPCNFYDENFDDSSWDEIDVPSNWEMFGYDKPIYTNTTYPFGKNPPEISKNYNPTGIYRKTVIIPDSWFDREIFLHFEGVRSFFYLWINGKRVGYSKDSCTPAEFRVNDYLKPGSNTLTVEVLKWCDGSYLEDQDMWWLAGIYRDVYLYTTPRIYLRDIFVRTDLDEEFKNGKLFVDMEIKNSLANKIESTISISIVDPDGKESILKEERIILSHQLETLSYTFVLGKVFKWSVETPYLYVLKVKVGEDEKKINTGFRKIQINHGRLLLNGKLLYIKGVNRHEFDPRRGHAVGVETMFKDIELMKQNNINTVRTSHYPNQTKWYDLCDYYGLYVIDEANIESHGVGWDPEETLANKPEWKKAHFDRIQRMVERDKNHISVIFWSLGNEAGDGENFEYPALWIKSRDNTRMVHYAPYGAMKPGDAFYLDVVSVMYPPIEKLLEYASKEQSRPLIMCEYAHAMGNSVGNLRDYWQVVENQPYLHGGCIWDWVDQGFEKKDEAGGTFWAYGGDFGDEPNDGNFCCNGLVLPDRTPSPALSEVKKIYQYVKVSRINRNLFEIENRYSCTNLSAFDIFWELKKDGKIVMSQKIDVELPAGERKTISINFPQLDNGEYFIIFLFLLKKDTVWAKKGHIVAWEQFQVKEPCYERISIKGNINLRENSNQYIVLSKNVAVAFSKKTGFLEYIKLGEETILCKLAPNFYRAPTDNDLGNKMPERLFVWKEATYHQSLQKINFQIEKNYISIASLNRLPGDSLLHLTYTVFPNNEILIDYVLDARESRVEIPRVGTSFTMPKSFTKVKWYGRGPHETYEDRKDSGIFSIHEKNVSEMIHKYIRPQETGNRTDVRWFSISDERSSLFVYGVPVINFSVWPFSMESLEKAQHTNELIEQDLITVNVDYKQMGVGGDDSWGALPHPEYILIPGIYHYEFRLLATNNTDSSEFYRRLPAFEEDYEISMSLSKQKLKVNEELVISVFIQNKSISTYEDDLLLFADEKLIDCQRVAVPPYETHRKDFSVKFVEKGTHLISINTKNKKPVYVF</sequence>
<dbReference type="EC" id="3.2.1.23" evidence="3 8"/>
<dbReference type="SUPFAM" id="SSF49303">
    <property type="entry name" value="beta-Galactosidase/glucuronidase domain"/>
    <property type="match status" value="2"/>
</dbReference>
<dbReference type="GO" id="GO:0004565">
    <property type="term" value="F:beta-galactosidase activity"/>
    <property type="evidence" value="ECO:0007669"/>
    <property type="project" value="UniProtKB-EC"/>
</dbReference>